<dbReference type="GO" id="GO:0016779">
    <property type="term" value="F:nucleotidyltransferase activity"/>
    <property type="evidence" value="ECO:0007669"/>
    <property type="project" value="InterPro"/>
</dbReference>
<dbReference type="PATRIC" id="fig|421052.3.peg.2397"/>
<dbReference type="HOGENOM" id="CLU_070082_1_0_6"/>
<dbReference type="InterPro" id="IPR002934">
    <property type="entry name" value="Polymerase_NTP_transf_dom"/>
</dbReference>
<dbReference type="EMBL" id="ATGI01000032">
    <property type="protein sequence ID" value="EPF71422.1"/>
    <property type="molecule type" value="Genomic_DNA"/>
</dbReference>
<dbReference type="SUPFAM" id="SSF81301">
    <property type="entry name" value="Nucleotidyltransferase"/>
    <property type="match status" value="1"/>
</dbReference>
<dbReference type="STRING" id="632955.GCA_000829675_00377"/>
<reference evidence="2 3" key="1">
    <citation type="submission" date="2013-06" db="EMBL/GenBank/DDBJ databases">
        <title>The Genome Sequence of Acinetobacter rudis CIP 110305.</title>
        <authorList>
            <consortium name="The Broad Institute Genome Sequencing Platform"/>
            <consortium name="The Broad Institute Genome Sequencing Center for Infectious Disease"/>
            <person name="Cerqueira G."/>
            <person name="Feldgarden M."/>
            <person name="Courvalin P."/>
            <person name="Perichon B."/>
            <person name="Grillot-Courvalin C."/>
            <person name="Clermont D."/>
            <person name="Rocha E."/>
            <person name="Yoon E.-J."/>
            <person name="Nemec A."/>
            <person name="Young S.K."/>
            <person name="Zeng Q."/>
            <person name="Gargeya S."/>
            <person name="Fitzgerald M."/>
            <person name="Abouelleil A."/>
            <person name="Alvarado L."/>
            <person name="Berlin A.M."/>
            <person name="Chapman S.B."/>
            <person name="Dewar J."/>
            <person name="Goldberg J."/>
            <person name="Griggs A."/>
            <person name="Gujja S."/>
            <person name="Hansen M."/>
            <person name="Howarth C."/>
            <person name="Imamovic A."/>
            <person name="Larimer J."/>
            <person name="McCowan C."/>
            <person name="Murphy C."/>
            <person name="Pearson M."/>
            <person name="Priest M."/>
            <person name="Roberts A."/>
            <person name="Saif S."/>
            <person name="Shea T."/>
            <person name="Sykes S."/>
            <person name="Wortman J."/>
            <person name="Nusbaum C."/>
            <person name="Birren B."/>
        </authorList>
    </citation>
    <scope>NUCLEOTIDE SEQUENCE [LARGE SCALE GENOMIC DNA]</scope>
    <source>
        <strain evidence="2 3">CIP 110305</strain>
    </source>
</reference>
<dbReference type="Gene3D" id="3.30.460.10">
    <property type="entry name" value="Beta Polymerase, domain 2"/>
    <property type="match status" value="1"/>
</dbReference>
<dbReference type="AlphaFoldDB" id="S3MV61"/>
<evidence type="ECO:0000313" key="3">
    <source>
        <dbReference type="Proteomes" id="UP000014568"/>
    </source>
</evidence>
<dbReference type="InterPro" id="IPR043519">
    <property type="entry name" value="NT_sf"/>
</dbReference>
<dbReference type="CDD" id="cd05403">
    <property type="entry name" value="NT_KNTase_like"/>
    <property type="match status" value="1"/>
</dbReference>
<feature type="domain" description="Polymerase nucleotidyl transferase" evidence="1">
    <location>
        <begin position="30"/>
        <end position="76"/>
    </location>
</feature>
<organism evidence="2 3">
    <name type="scientific">Acinetobacter rudis CIP 110305</name>
    <dbReference type="NCBI Taxonomy" id="421052"/>
    <lineage>
        <taxon>Bacteria</taxon>
        <taxon>Pseudomonadati</taxon>
        <taxon>Pseudomonadota</taxon>
        <taxon>Gammaproteobacteria</taxon>
        <taxon>Moraxellales</taxon>
        <taxon>Moraxellaceae</taxon>
        <taxon>Acinetobacter</taxon>
    </lineage>
</organism>
<sequence>MHASIIQKTFKPILAEVIRTCRITFSQELHSIYVYGSVAKGIAKVGISDLDVCVIFNTQTADQERLIVQIQQKLIEKYPILPKIDFDIGYIHDVLLEKNLNYWGAWIKFFCTQIYGDDLSSYFKDVEINLEVIKAINSGYEKEVSQYFYILNNGKRNSLELLNTKKSLIKRIIRLLPLTLKTINASTWPLNLDDTIQQAIVAHPDQTNDLVYLNQQLHSSEQADSILLKNLSDIYYWIDEQIFE</sequence>
<protein>
    <recommendedName>
        <fullName evidence="1">Polymerase nucleotidyl transferase domain-containing protein</fullName>
    </recommendedName>
</protein>
<comment type="caution">
    <text evidence="2">The sequence shown here is derived from an EMBL/GenBank/DDBJ whole genome shotgun (WGS) entry which is preliminary data.</text>
</comment>
<gene>
    <name evidence="2" type="ORF">F945_02451</name>
</gene>
<accession>S3MV61</accession>
<dbReference type="RefSeq" id="WP_016656852.1">
    <property type="nucleotide sequence ID" value="NZ_KE340353.1"/>
</dbReference>
<name>S3MV61_9GAMM</name>
<evidence type="ECO:0000259" key="1">
    <source>
        <dbReference type="Pfam" id="PF01909"/>
    </source>
</evidence>
<evidence type="ECO:0000313" key="2">
    <source>
        <dbReference type="EMBL" id="EPF71422.1"/>
    </source>
</evidence>
<dbReference type="eggNOG" id="COG1708">
    <property type="taxonomic scope" value="Bacteria"/>
</dbReference>
<dbReference type="Pfam" id="PF01909">
    <property type="entry name" value="NTP_transf_2"/>
    <property type="match status" value="1"/>
</dbReference>
<proteinExistence type="predicted"/>
<dbReference type="Proteomes" id="UP000014568">
    <property type="component" value="Unassembled WGS sequence"/>
</dbReference>
<keyword evidence="3" id="KW-1185">Reference proteome</keyword>